<name>A0A1I7XC68_HETBA</name>
<dbReference type="SMART" id="SM00454">
    <property type="entry name" value="SAM"/>
    <property type="match status" value="1"/>
</dbReference>
<dbReference type="SMART" id="SM00462">
    <property type="entry name" value="PTB"/>
    <property type="match status" value="1"/>
</dbReference>
<dbReference type="Pfam" id="PF00640">
    <property type="entry name" value="PID"/>
    <property type="match status" value="1"/>
</dbReference>
<evidence type="ECO:0000256" key="1">
    <source>
        <dbReference type="ARBA" id="ARBA00022737"/>
    </source>
</evidence>
<feature type="compositionally biased region" description="Low complexity" evidence="3">
    <location>
        <begin position="1"/>
        <end position="13"/>
    </location>
</feature>
<dbReference type="SUPFAM" id="SSF47769">
    <property type="entry name" value="SAM/Pointed domain"/>
    <property type="match status" value="1"/>
</dbReference>
<dbReference type="PROSITE" id="PS50105">
    <property type="entry name" value="SAM_DOMAIN"/>
    <property type="match status" value="1"/>
</dbReference>
<dbReference type="InterPro" id="IPR011993">
    <property type="entry name" value="PH-like_dom_sf"/>
</dbReference>
<dbReference type="WBParaSite" id="Hba_15233">
    <property type="protein sequence ID" value="Hba_15233"/>
    <property type="gene ID" value="Hba_15233"/>
</dbReference>
<dbReference type="Pfam" id="PF00536">
    <property type="entry name" value="SAM_1"/>
    <property type="match status" value="1"/>
</dbReference>
<keyword evidence="2" id="KW-0040">ANK repeat</keyword>
<evidence type="ECO:0000313" key="7">
    <source>
        <dbReference type="WBParaSite" id="Hba_15233"/>
    </source>
</evidence>
<dbReference type="InterPro" id="IPR001660">
    <property type="entry name" value="SAM"/>
</dbReference>
<accession>A0A1I7XC68</accession>
<evidence type="ECO:0000256" key="3">
    <source>
        <dbReference type="SAM" id="MobiDB-lite"/>
    </source>
</evidence>
<dbReference type="InterPro" id="IPR006020">
    <property type="entry name" value="PTB/PI_dom"/>
</dbReference>
<sequence>MISSTSSAATSSTLQKSDAEAKRTALTSRLGPDICCGGTGESSFSSLSVESPEGPPSPNTSQSRIFDILCSNAAFSGKLASSPAIKGNGLLSPTVTGQRFYSRRINNIYEHVCLLRCFIDCSDSTVASSCSLRLVSQISTTPPSVASPKKQLQESTEDGFYSPPQVKMRLEDEGQIPRIAQNEIPHQSLDEIDEWKKVRSKQIRRMHLVVVGVEQVVLIELNVMIEDILSSFGGAVCRESVFASDYEPQVAVFLRDRHSHALTLQLSSTPHNTRPNSVEKDIPIYESKYISIGQWLNTTVGIPNPKAHEIGEILVKNGYDRITQLNGCLTSSVLSSLGVDRFSQQQIMCYLESVKDVRPNANGFNYISDWLCSLELTDYLGNFVTAGFKSMLIVRTAELTEDRLVKMSITLPGHISRILYSLKSARAEEVRHKMERAREMKRALSPEYATSTASTSIATKEGTPYSGVEEEMAESKNLLRGHTSFSAHYLGSMEISNIDGTEESRKAMTRLKKSIREIAKVPQVILEISIHGVRVLDGDTRCLTVEHEISRIQIVCQDERDLNCFTYISQDSDKNFCHVFCVLTADVATEIIVTLGQAFELAYKLQNRISLEEIVDV</sequence>
<evidence type="ECO:0000259" key="4">
    <source>
        <dbReference type="PROSITE" id="PS01179"/>
    </source>
</evidence>
<proteinExistence type="predicted"/>
<keyword evidence="1" id="KW-0677">Repeat</keyword>
<dbReference type="PANTHER" id="PTHR24174:SF1">
    <property type="entry name" value="IP14385P"/>
    <property type="match status" value="1"/>
</dbReference>
<feature type="region of interest" description="Disordered" evidence="3">
    <location>
        <begin position="1"/>
        <end position="25"/>
    </location>
</feature>
<dbReference type="Gene3D" id="2.30.29.30">
    <property type="entry name" value="Pleckstrin-homology domain (PH domain)/Phosphotyrosine-binding domain (PTB)"/>
    <property type="match status" value="1"/>
</dbReference>
<dbReference type="InterPro" id="IPR013761">
    <property type="entry name" value="SAM/pointed_sf"/>
</dbReference>
<protein>
    <submittedName>
        <fullName evidence="7">SAM domain-containing protein</fullName>
    </submittedName>
</protein>
<reference evidence="7" key="1">
    <citation type="submission" date="2016-11" db="UniProtKB">
        <authorList>
            <consortium name="WormBaseParasite"/>
        </authorList>
    </citation>
    <scope>IDENTIFICATION</scope>
</reference>
<dbReference type="Gene3D" id="1.10.150.50">
    <property type="entry name" value="Transcription Factor, Ets-1"/>
    <property type="match status" value="1"/>
</dbReference>
<dbReference type="PANTHER" id="PTHR24174">
    <property type="entry name" value="ANKYRIN REPEAT AND STERILE ALPHA MOTIF DOMAIN-CONTAINING PROTEIN 1"/>
    <property type="match status" value="1"/>
</dbReference>
<dbReference type="PROSITE" id="PS01179">
    <property type="entry name" value="PID"/>
    <property type="match status" value="1"/>
</dbReference>
<evidence type="ECO:0000259" key="5">
    <source>
        <dbReference type="PROSITE" id="PS50105"/>
    </source>
</evidence>
<dbReference type="GO" id="GO:0005829">
    <property type="term" value="C:cytosol"/>
    <property type="evidence" value="ECO:0007669"/>
    <property type="project" value="TreeGrafter"/>
</dbReference>
<evidence type="ECO:0000313" key="6">
    <source>
        <dbReference type="Proteomes" id="UP000095283"/>
    </source>
</evidence>
<keyword evidence="6" id="KW-1185">Reference proteome</keyword>
<organism evidence="6 7">
    <name type="scientific">Heterorhabditis bacteriophora</name>
    <name type="common">Entomopathogenic nematode worm</name>
    <dbReference type="NCBI Taxonomy" id="37862"/>
    <lineage>
        <taxon>Eukaryota</taxon>
        <taxon>Metazoa</taxon>
        <taxon>Ecdysozoa</taxon>
        <taxon>Nematoda</taxon>
        <taxon>Chromadorea</taxon>
        <taxon>Rhabditida</taxon>
        <taxon>Rhabditina</taxon>
        <taxon>Rhabditomorpha</taxon>
        <taxon>Strongyloidea</taxon>
        <taxon>Heterorhabditidae</taxon>
        <taxon>Heterorhabditis</taxon>
    </lineage>
</organism>
<dbReference type="InterPro" id="IPR033635">
    <property type="entry name" value="ANKS1/Caskin"/>
</dbReference>
<dbReference type="AlphaFoldDB" id="A0A1I7XC68"/>
<feature type="domain" description="SAM" evidence="5">
    <location>
        <begin position="362"/>
        <end position="428"/>
    </location>
</feature>
<feature type="domain" description="PID" evidence="4">
    <location>
        <begin position="484"/>
        <end position="604"/>
    </location>
</feature>
<dbReference type="SUPFAM" id="SSF50729">
    <property type="entry name" value="PH domain-like"/>
    <property type="match status" value="1"/>
</dbReference>
<evidence type="ECO:0000256" key="2">
    <source>
        <dbReference type="ARBA" id="ARBA00023043"/>
    </source>
</evidence>
<dbReference type="Proteomes" id="UP000095283">
    <property type="component" value="Unplaced"/>
</dbReference>
<feature type="region of interest" description="Disordered" evidence="3">
    <location>
        <begin position="140"/>
        <end position="164"/>
    </location>
</feature>